<comment type="caution">
    <text evidence="1">The sequence shown here is derived from an EMBL/GenBank/DDBJ whole genome shotgun (WGS) entry which is preliminary data.</text>
</comment>
<name>A0A0P8C1Q1_9CYAN</name>
<dbReference type="Pfam" id="PF06051">
    <property type="entry name" value="DUF928"/>
    <property type="match status" value="1"/>
</dbReference>
<protein>
    <recommendedName>
        <fullName evidence="3">DUF928 domain-containing protein</fullName>
    </recommendedName>
</protein>
<dbReference type="EMBL" id="LJZR01000014">
    <property type="protein sequence ID" value="KPQ35100.1"/>
    <property type="molecule type" value="Genomic_DNA"/>
</dbReference>
<organism evidence="1 2">
    <name type="scientific">Phormidesmis priestleyi Ana</name>
    <dbReference type="NCBI Taxonomy" id="1666911"/>
    <lineage>
        <taxon>Bacteria</taxon>
        <taxon>Bacillati</taxon>
        <taxon>Cyanobacteriota</taxon>
        <taxon>Cyanophyceae</taxon>
        <taxon>Leptolyngbyales</taxon>
        <taxon>Leptolyngbyaceae</taxon>
        <taxon>Phormidesmis</taxon>
    </lineage>
</organism>
<evidence type="ECO:0000313" key="1">
    <source>
        <dbReference type="EMBL" id="KPQ35100.1"/>
    </source>
</evidence>
<evidence type="ECO:0000313" key="2">
    <source>
        <dbReference type="Proteomes" id="UP000050465"/>
    </source>
</evidence>
<dbReference type="STRING" id="1666911.HLUCCA11_11820"/>
<proteinExistence type="predicted"/>
<dbReference type="AlphaFoldDB" id="A0A0P8C1Q1"/>
<accession>A0A0P8C1Q1</accession>
<dbReference type="InterPro" id="IPR010328">
    <property type="entry name" value="DUF928"/>
</dbReference>
<dbReference type="Proteomes" id="UP000050465">
    <property type="component" value="Unassembled WGS sequence"/>
</dbReference>
<sequence length="254" mass="27343">MIIQQFARASMLLGLTGFVSLGILTSNSWAAPVNELAVNELAVNELAVNGKETETASPRLGIPGRRVSGGTRQDSIFASQYDAIVALTASDNISTTTAADPALLFYIPEMTASQTAEFVLRDSHDTLVAEMTFPISRKAGLVSLAMSDIPDAPTLNLNESYTWYFSIIPDADDRANDVVVHGSIRRIEGKSQGLGSELAHANLTWHDAVQTLAQRYQVEPNNAAIATEWTQLLESAGLTKFVQLSFAPVQAGFN</sequence>
<reference evidence="1 2" key="1">
    <citation type="submission" date="2015-09" db="EMBL/GenBank/DDBJ databases">
        <title>Identification and resolution of microdiversity through metagenomic sequencing of parallel consortia.</title>
        <authorList>
            <person name="Nelson W.C."/>
            <person name="Romine M.F."/>
            <person name="Lindemann S.R."/>
        </authorList>
    </citation>
    <scope>NUCLEOTIDE SEQUENCE [LARGE SCALE GENOMIC DNA]</scope>
    <source>
        <strain evidence="1">Ana</strain>
    </source>
</reference>
<gene>
    <name evidence="1" type="ORF">HLUCCA11_11820</name>
</gene>
<evidence type="ECO:0008006" key="3">
    <source>
        <dbReference type="Google" id="ProtNLM"/>
    </source>
</evidence>